<dbReference type="SMART" id="SM00248">
    <property type="entry name" value="ANK"/>
    <property type="match status" value="2"/>
</dbReference>
<evidence type="ECO:0000256" key="2">
    <source>
        <dbReference type="SAM" id="MobiDB-lite"/>
    </source>
</evidence>
<gene>
    <name evidence="4" type="ORF">PFICI_01701</name>
</gene>
<feature type="repeat" description="ANK" evidence="1">
    <location>
        <begin position="595"/>
        <end position="627"/>
    </location>
</feature>
<feature type="domain" description="Heterokaryon incompatibility" evidence="3">
    <location>
        <begin position="191"/>
        <end position="260"/>
    </location>
</feature>
<dbReference type="PROSITE" id="PS50088">
    <property type="entry name" value="ANK_REPEAT"/>
    <property type="match status" value="2"/>
</dbReference>
<dbReference type="PANTHER" id="PTHR24148">
    <property type="entry name" value="ANKYRIN REPEAT DOMAIN-CONTAINING PROTEIN 39 HOMOLOG-RELATED"/>
    <property type="match status" value="1"/>
</dbReference>
<dbReference type="InParanoid" id="W3XP88"/>
<evidence type="ECO:0000256" key="1">
    <source>
        <dbReference type="PROSITE-ProRule" id="PRU00023"/>
    </source>
</evidence>
<evidence type="ECO:0000259" key="3">
    <source>
        <dbReference type="Pfam" id="PF06985"/>
    </source>
</evidence>
<organism evidence="4 5">
    <name type="scientific">Pestalotiopsis fici (strain W106-1 / CGMCC3.15140)</name>
    <dbReference type="NCBI Taxonomy" id="1229662"/>
    <lineage>
        <taxon>Eukaryota</taxon>
        <taxon>Fungi</taxon>
        <taxon>Dikarya</taxon>
        <taxon>Ascomycota</taxon>
        <taxon>Pezizomycotina</taxon>
        <taxon>Sordariomycetes</taxon>
        <taxon>Xylariomycetidae</taxon>
        <taxon>Amphisphaeriales</taxon>
        <taxon>Sporocadaceae</taxon>
        <taxon>Pestalotiopsis</taxon>
    </lineage>
</organism>
<dbReference type="OrthoDB" id="194358at2759"/>
<dbReference type="InterPro" id="IPR002110">
    <property type="entry name" value="Ankyrin_rpt"/>
</dbReference>
<evidence type="ECO:0000313" key="4">
    <source>
        <dbReference type="EMBL" id="ETS87873.1"/>
    </source>
</evidence>
<keyword evidence="5" id="KW-1185">Reference proteome</keyword>
<dbReference type="EMBL" id="KI912109">
    <property type="protein sequence ID" value="ETS87873.1"/>
    <property type="molecule type" value="Genomic_DNA"/>
</dbReference>
<feature type="compositionally biased region" description="Basic and acidic residues" evidence="2">
    <location>
        <begin position="169"/>
        <end position="187"/>
    </location>
</feature>
<dbReference type="InterPro" id="IPR036770">
    <property type="entry name" value="Ankyrin_rpt-contain_sf"/>
</dbReference>
<feature type="repeat" description="ANK" evidence="1">
    <location>
        <begin position="628"/>
        <end position="654"/>
    </location>
</feature>
<dbReference type="PROSITE" id="PS50297">
    <property type="entry name" value="ANK_REP_REGION"/>
    <property type="match status" value="2"/>
</dbReference>
<feature type="domain" description="Heterokaryon incompatibility" evidence="3">
    <location>
        <begin position="46"/>
        <end position="157"/>
    </location>
</feature>
<evidence type="ECO:0000313" key="5">
    <source>
        <dbReference type="Proteomes" id="UP000030651"/>
    </source>
</evidence>
<dbReference type="Gene3D" id="1.25.40.20">
    <property type="entry name" value="Ankyrin repeat-containing domain"/>
    <property type="match status" value="1"/>
</dbReference>
<dbReference type="eggNOG" id="KOG4177">
    <property type="taxonomic scope" value="Eukaryota"/>
</dbReference>
<dbReference type="GeneID" id="19266714"/>
<protein>
    <recommendedName>
        <fullName evidence="3">Heterokaryon incompatibility domain-containing protein</fullName>
    </recommendedName>
</protein>
<dbReference type="Pfam" id="PF06985">
    <property type="entry name" value="HET"/>
    <property type="match status" value="2"/>
</dbReference>
<dbReference type="KEGG" id="pfy:PFICI_01701"/>
<dbReference type="InterPro" id="IPR052895">
    <property type="entry name" value="HetReg/Transcr_Mod"/>
</dbReference>
<dbReference type="RefSeq" id="XP_007828473.1">
    <property type="nucleotide sequence ID" value="XM_007830282.1"/>
</dbReference>
<dbReference type="HOGENOM" id="CLU_004184_9_0_1"/>
<reference evidence="5" key="1">
    <citation type="journal article" date="2015" name="BMC Genomics">
        <title>Genomic and transcriptomic analysis of the endophytic fungus Pestalotiopsis fici reveals its lifestyle and high potential for synthesis of natural products.</title>
        <authorList>
            <person name="Wang X."/>
            <person name="Zhang X."/>
            <person name="Liu L."/>
            <person name="Xiang M."/>
            <person name="Wang W."/>
            <person name="Sun X."/>
            <person name="Che Y."/>
            <person name="Guo L."/>
            <person name="Liu G."/>
            <person name="Guo L."/>
            <person name="Wang C."/>
            <person name="Yin W.B."/>
            <person name="Stadler M."/>
            <person name="Zhang X."/>
            <person name="Liu X."/>
        </authorList>
    </citation>
    <scope>NUCLEOTIDE SEQUENCE [LARGE SCALE GENOMIC DNA]</scope>
    <source>
        <strain evidence="5">W106-1 / CGMCC3.15140</strain>
    </source>
</reference>
<dbReference type="PANTHER" id="PTHR24148:SF78">
    <property type="entry name" value="HETEROKARYON INCOMPATIBILITY DOMAIN-CONTAINING PROTEIN"/>
    <property type="match status" value="1"/>
</dbReference>
<accession>W3XP88</accession>
<proteinExistence type="predicted"/>
<dbReference type="SUPFAM" id="SSF48403">
    <property type="entry name" value="Ankyrin repeat"/>
    <property type="match status" value="1"/>
</dbReference>
<sequence length="697" mass="78987">MAELYEPLPPRTIRLLRVLPGDTEAPMECELLLLPMPESSGQMQLYEALSYVWGSEDKPRSILVSGHLVHIGTNLYQALLRLRHRVLDRVLWIDAICINQADTGEKSQQIPLMSQIYHQAGRVIVWLGVEADDSTRALDVIINANGNRSNSTRSRHPPSPSAQGNSSSDEPRMENRLEGRLFDEHDSSPSVSIYSSSDDEVFHADTDSQQSVESGLPDLPQHPAASEDDLNHWHMDNATQAAIFAVLTRPWFRRIWVLQEVSSSRYTLMVCGSAEVNGYAFCLGVLALSDLLKKRLDIFGWIMPVVNLMTTSTLEPNRANLMPLGELVDMYHTRYSTMPHDMLYALQGLCSESFEDIGVLVDYSKGWDQVFYSFLRVLFPEASRFHVPADGRCAGIRHAAKIIGKVIAVENFAQRGGFQETIIQRRTNMSNVYDNQTWHVPNSANSIQTGDFICLFEGNMRPAVVRAQRDYFELLIVAPSWEKQGMSRTDWQNVADFETKFDLLPFVWDWQRHGKVDRGDYHQNLLRTVLDLNHLIDPRDISLARLKRLWDIAMAISPLSSPRRDIQDTEDSRLEAMKIHSKSYGFSPNDMHKLNGFPLLSLAASHGSYQLAQDLLRNGADVNLADRNGKTALCYAEERGDVDLAEYFLANGAQRSSTMYSQSSYDLNRVVFNNLSSILESWYSSKEEFHRSMRGTS</sequence>
<dbReference type="AlphaFoldDB" id="W3XP88"/>
<dbReference type="InterPro" id="IPR010730">
    <property type="entry name" value="HET"/>
</dbReference>
<dbReference type="Proteomes" id="UP000030651">
    <property type="component" value="Unassembled WGS sequence"/>
</dbReference>
<feature type="region of interest" description="Disordered" evidence="2">
    <location>
        <begin position="146"/>
        <end position="229"/>
    </location>
</feature>
<name>W3XP88_PESFW</name>
<keyword evidence="1" id="KW-0040">ANK repeat</keyword>
<dbReference type="Pfam" id="PF12796">
    <property type="entry name" value="Ank_2"/>
    <property type="match status" value="1"/>
</dbReference>